<comment type="subcellular location">
    <subcellularLocation>
        <location evidence="1">Secreted</location>
    </subcellularLocation>
</comment>
<evidence type="ECO:0000256" key="14">
    <source>
        <dbReference type="ARBA" id="ARBA00048766"/>
    </source>
</evidence>
<dbReference type="PANTHER" id="PTHR31736:SF12">
    <property type="entry name" value="EXO-POLYGALACTURONASE, PUTATIVE-RELATED"/>
    <property type="match status" value="1"/>
</dbReference>
<dbReference type="PANTHER" id="PTHR31736">
    <property type="match status" value="1"/>
</dbReference>
<keyword evidence="5 15" id="KW-0378">Hydrolase</keyword>
<evidence type="ECO:0000256" key="12">
    <source>
        <dbReference type="ARBA" id="ARBA00037312"/>
    </source>
</evidence>
<dbReference type="OrthoDB" id="187139at2759"/>
<feature type="chain" id="PRO_5021467289" description="galacturonan 1,4-alpha-galacturonidase" evidence="16">
    <location>
        <begin position="20"/>
        <end position="438"/>
    </location>
</feature>
<dbReference type="Pfam" id="PF00295">
    <property type="entry name" value="Glyco_hydro_28"/>
    <property type="match status" value="1"/>
</dbReference>
<organism evidence="17 18">
    <name type="scientific">Thyridium curvatum</name>
    <dbReference type="NCBI Taxonomy" id="1093900"/>
    <lineage>
        <taxon>Eukaryota</taxon>
        <taxon>Fungi</taxon>
        <taxon>Dikarya</taxon>
        <taxon>Ascomycota</taxon>
        <taxon>Pezizomycotina</taxon>
        <taxon>Sordariomycetes</taxon>
        <taxon>Sordariomycetidae</taxon>
        <taxon>Thyridiales</taxon>
        <taxon>Thyridiaceae</taxon>
        <taxon>Thyridium</taxon>
    </lineage>
</organism>
<evidence type="ECO:0000256" key="15">
    <source>
        <dbReference type="RuleBase" id="RU361169"/>
    </source>
</evidence>
<evidence type="ECO:0000256" key="9">
    <source>
        <dbReference type="ARBA" id="ARBA00023295"/>
    </source>
</evidence>
<dbReference type="GO" id="GO:0047911">
    <property type="term" value="F:galacturan 1,4-alpha-galacturonidase activity"/>
    <property type="evidence" value="ECO:0007669"/>
    <property type="project" value="UniProtKB-EC"/>
</dbReference>
<name>A0A507B0S9_9PEZI</name>
<reference evidence="17 18" key="1">
    <citation type="submission" date="2019-06" db="EMBL/GenBank/DDBJ databases">
        <title>Draft genome sequence of the filamentous fungus Phialemoniopsis curvata isolated from diesel fuel.</title>
        <authorList>
            <person name="Varaljay V.A."/>
            <person name="Lyon W.J."/>
            <person name="Crouch A.L."/>
            <person name="Drake C.E."/>
            <person name="Hollomon J.M."/>
            <person name="Nadeau L.J."/>
            <person name="Nunn H.S."/>
            <person name="Stevenson B.S."/>
            <person name="Bojanowski C.L."/>
            <person name="Crookes-Goodson W.J."/>
        </authorList>
    </citation>
    <scope>NUCLEOTIDE SEQUENCE [LARGE SCALE GENOMIC DNA]</scope>
    <source>
        <strain evidence="17 18">D216</strain>
    </source>
</reference>
<evidence type="ECO:0000256" key="13">
    <source>
        <dbReference type="ARBA" id="ARBA00038933"/>
    </source>
</evidence>
<keyword evidence="11" id="KW-0624">Polysaccharide degradation</keyword>
<dbReference type="InterPro" id="IPR011050">
    <property type="entry name" value="Pectin_lyase_fold/virulence"/>
</dbReference>
<dbReference type="GO" id="GO:0000272">
    <property type="term" value="P:polysaccharide catabolic process"/>
    <property type="evidence" value="ECO:0007669"/>
    <property type="project" value="UniProtKB-KW"/>
</dbReference>
<evidence type="ECO:0000256" key="3">
    <source>
        <dbReference type="ARBA" id="ARBA00022525"/>
    </source>
</evidence>
<keyword evidence="4 16" id="KW-0732">Signal</keyword>
<dbReference type="InParanoid" id="A0A507B0S9"/>
<dbReference type="STRING" id="1093900.A0A507B0S9"/>
<evidence type="ECO:0000256" key="4">
    <source>
        <dbReference type="ARBA" id="ARBA00022729"/>
    </source>
</evidence>
<keyword evidence="10" id="KW-0961">Cell wall biogenesis/degradation</keyword>
<dbReference type="InterPro" id="IPR000743">
    <property type="entry name" value="Glyco_hydro_28"/>
</dbReference>
<dbReference type="GeneID" id="41973421"/>
<dbReference type="GO" id="GO:0071555">
    <property type="term" value="P:cell wall organization"/>
    <property type="evidence" value="ECO:0007669"/>
    <property type="project" value="UniProtKB-KW"/>
</dbReference>
<dbReference type="RefSeq" id="XP_030995214.1">
    <property type="nucleotide sequence ID" value="XM_031140554.1"/>
</dbReference>
<dbReference type="GO" id="GO:0005576">
    <property type="term" value="C:extracellular region"/>
    <property type="evidence" value="ECO:0007669"/>
    <property type="project" value="UniProtKB-SubCell"/>
</dbReference>
<evidence type="ECO:0000313" key="17">
    <source>
        <dbReference type="EMBL" id="TPX13503.1"/>
    </source>
</evidence>
<feature type="signal peptide" evidence="16">
    <location>
        <begin position="1"/>
        <end position="19"/>
    </location>
</feature>
<evidence type="ECO:0000256" key="7">
    <source>
        <dbReference type="ARBA" id="ARBA00023180"/>
    </source>
</evidence>
<comment type="similarity">
    <text evidence="2 15">Belongs to the glycosyl hydrolase 28 family.</text>
</comment>
<keyword evidence="18" id="KW-1185">Reference proteome</keyword>
<dbReference type="InterPro" id="IPR012334">
    <property type="entry name" value="Pectin_lyas_fold"/>
</dbReference>
<dbReference type="AlphaFoldDB" id="A0A507B0S9"/>
<proteinExistence type="inferred from homology"/>
<evidence type="ECO:0000256" key="8">
    <source>
        <dbReference type="ARBA" id="ARBA00023277"/>
    </source>
</evidence>
<keyword evidence="7" id="KW-0325">Glycoprotein</keyword>
<comment type="caution">
    <text evidence="17">The sequence shown here is derived from an EMBL/GenBank/DDBJ whole genome shotgun (WGS) entry which is preliminary data.</text>
</comment>
<keyword evidence="6" id="KW-1015">Disulfide bond</keyword>
<protein>
    <recommendedName>
        <fullName evidence="13">galacturonan 1,4-alpha-galacturonidase</fullName>
        <ecNumber evidence="13">3.2.1.67</ecNumber>
    </recommendedName>
</protein>
<keyword evidence="9 15" id="KW-0326">Glycosidase</keyword>
<evidence type="ECO:0000256" key="1">
    <source>
        <dbReference type="ARBA" id="ARBA00004613"/>
    </source>
</evidence>
<keyword evidence="3" id="KW-0964">Secreted</keyword>
<evidence type="ECO:0000313" key="18">
    <source>
        <dbReference type="Proteomes" id="UP000319257"/>
    </source>
</evidence>
<evidence type="ECO:0000256" key="11">
    <source>
        <dbReference type="ARBA" id="ARBA00023326"/>
    </source>
</evidence>
<accession>A0A507B0S9</accession>
<comment type="catalytic activity">
    <reaction evidence="14">
        <text>[(1-&gt;4)-alpha-D-galacturonosyl](n) + H2O = alpha-D-galacturonate + [(1-&gt;4)-alpha-D-galacturonosyl](n-1)</text>
        <dbReference type="Rhea" id="RHEA:14117"/>
        <dbReference type="Rhea" id="RHEA-COMP:14570"/>
        <dbReference type="Rhea" id="RHEA-COMP:14572"/>
        <dbReference type="ChEBI" id="CHEBI:15377"/>
        <dbReference type="ChEBI" id="CHEBI:58658"/>
        <dbReference type="ChEBI" id="CHEBI:140523"/>
        <dbReference type="EC" id="3.2.1.67"/>
    </reaction>
</comment>
<dbReference type="EMBL" id="SKBQ01000033">
    <property type="protein sequence ID" value="TPX13503.1"/>
    <property type="molecule type" value="Genomic_DNA"/>
</dbReference>
<keyword evidence="8" id="KW-0119">Carbohydrate metabolism</keyword>
<gene>
    <name evidence="17" type="ORF">E0L32_005974</name>
</gene>
<dbReference type="Gene3D" id="2.160.20.10">
    <property type="entry name" value="Single-stranded right-handed beta-helix, Pectin lyase-like"/>
    <property type="match status" value="1"/>
</dbReference>
<dbReference type="EC" id="3.2.1.67" evidence="13"/>
<dbReference type="GO" id="GO:0004650">
    <property type="term" value="F:polygalacturonase activity"/>
    <property type="evidence" value="ECO:0007669"/>
    <property type="project" value="InterPro"/>
</dbReference>
<evidence type="ECO:0000256" key="5">
    <source>
        <dbReference type="ARBA" id="ARBA00022801"/>
    </source>
</evidence>
<dbReference type="SUPFAM" id="SSF51126">
    <property type="entry name" value="Pectin lyase-like"/>
    <property type="match status" value="1"/>
</dbReference>
<sequence length="438" mass="48002">MRCSPVLLLATLVAGSVRQKGNRCELYPESLDHGGKPVDDVPSILDAFKRCGKDGTVVFTKNTFNIGSVMNTTNLVNCDVELHGTLKYSTDIAYWRLKSYPVIYQNHTTAWLFGGTNVTFKGVDGGHIDGSGQAWYTFNRGKGNMPGRPIQITVFNSTNVWMDHLRIVQPIFWASFVWQSKNVSIVNYYSNATSTDGNSTTNTDGFDSWNSENLLIHNATVHTDDDCIAVKGNTTNMLIKNVTCINGAGTTIGSIGQYPDMPDYVSNIVFDNITCISTSGCAYIKTWQGDYLNKTTNGDGGGGGGGRVKNVTFQNYRFKNVALPIQISQCIYAGEGGHGCNTSKLAIEDVRWVNYTGTSRYNIGASIYCSALHPCPGIKFENVNITGINATLGLPYWNTKIQYEVFQCANILGQKCSGIGCNRVAPEFFSQTVRKNIQ</sequence>
<evidence type="ECO:0000256" key="10">
    <source>
        <dbReference type="ARBA" id="ARBA00023316"/>
    </source>
</evidence>
<evidence type="ECO:0000256" key="16">
    <source>
        <dbReference type="SAM" id="SignalP"/>
    </source>
</evidence>
<comment type="function">
    <text evidence="12">Specific in hydrolyzing the terminal glycosidic bond of polygalacturonic acid and oligogalacturonates.</text>
</comment>
<evidence type="ECO:0000256" key="6">
    <source>
        <dbReference type="ARBA" id="ARBA00023157"/>
    </source>
</evidence>
<dbReference type="Proteomes" id="UP000319257">
    <property type="component" value="Unassembled WGS sequence"/>
</dbReference>
<evidence type="ECO:0000256" key="2">
    <source>
        <dbReference type="ARBA" id="ARBA00008834"/>
    </source>
</evidence>